<name>A0A1F7V0K0_9BACT</name>
<comment type="caution">
    <text evidence="7">The sequence shown here is derived from an EMBL/GenBank/DDBJ whole genome shotgun (WGS) entry which is preliminary data.</text>
</comment>
<evidence type="ECO:0000313" key="7">
    <source>
        <dbReference type="EMBL" id="OGL83527.1"/>
    </source>
</evidence>
<evidence type="ECO:0000256" key="5">
    <source>
        <dbReference type="SAM" id="Phobius"/>
    </source>
</evidence>
<feature type="transmembrane region" description="Helical" evidence="5">
    <location>
        <begin position="428"/>
        <end position="447"/>
    </location>
</feature>
<dbReference type="PANTHER" id="PTHR37422">
    <property type="entry name" value="TEICHURONIC ACID BIOSYNTHESIS PROTEIN TUAE"/>
    <property type="match status" value="1"/>
</dbReference>
<evidence type="ECO:0000256" key="3">
    <source>
        <dbReference type="ARBA" id="ARBA00022989"/>
    </source>
</evidence>
<feature type="domain" description="O-antigen ligase-related" evidence="6">
    <location>
        <begin position="229"/>
        <end position="366"/>
    </location>
</feature>
<evidence type="ECO:0000256" key="4">
    <source>
        <dbReference type="ARBA" id="ARBA00023136"/>
    </source>
</evidence>
<proteinExistence type="predicted"/>
<evidence type="ECO:0000313" key="8">
    <source>
        <dbReference type="Proteomes" id="UP000177704"/>
    </source>
</evidence>
<organism evidence="7 8">
    <name type="scientific">Candidatus Uhrbacteria bacterium RIFCSPLOWO2_01_FULL_55_36</name>
    <dbReference type="NCBI Taxonomy" id="1802404"/>
    <lineage>
        <taxon>Bacteria</taxon>
        <taxon>Candidatus Uhriibacteriota</taxon>
    </lineage>
</organism>
<keyword evidence="3 5" id="KW-1133">Transmembrane helix</keyword>
<keyword evidence="4 5" id="KW-0472">Membrane</keyword>
<feature type="transmembrane region" description="Helical" evidence="5">
    <location>
        <begin position="63"/>
        <end position="85"/>
    </location>
</feature>
<feature type="transmembrane region" description="Helical" evidence="5">
    <location>
        <begin position="116"/>
        <end position="135"/>
    </location>
</feature>
<comment type="subcellular location">
    <subcellularLocation>
        <location evidence="1">Membrane</location>
        <topology evidence="1">Multi-pass membrane protein</topology>
    </subcellularLocation>
</comment>
<dbReference type="EMBL" id="MGEM01000053">
    <property type="protein sequence ID" value="OGL83527.1"/>
    <property type="molecule type" value="Genomic_DNA"/>
</dbReference>
<dbReference type="AlphaFoldDB" id="A0A1F7V0K0"/>
<feature type="transmembrane region" description="Helical" evidence="5">
    <location>
        <begin position="220"/>
        <end position="239"/>
    </location>
</feature>
<protein>
    <recommendedName>
        <fullName evidence="6">O-antigen ligase-related domain-containing protein</fullName>
    </recommendedName>
</protein>
<feature type="transmembrane region" description="Helical" evidence="5">
    <location>
        <begin position="459"/>
        <end position="477"/>
    </location>
</feature>
<feature type="transmembrane region" description="Helical" evidence="5">
    <location>
        <begin position="245"/>
        <end position="261"/>
    </location>
</feature>
<reference evidence="7 8" key="1">
    <citation type="journal article" date="2016" name="Nat. Commun.">
        <title>Thousands of microbial genomes shed light on interconnected biogeochemical processes in an aquifer system.</title>
        <authorList>
            <person name="Anantharaman K."/>
            <person name="Brown C.T."/>
            <person name="Hug L.A."/>
            <person name="Sharon I."/>
            <person name="Castelle C.J."/>
            <person name="Probst A.J."/>
            <person name="Thomas B.C."/>
            <person name="Singh A."/>
            <person name="Wilkins M.J."/>
            <person name="Karaoz U."/>
            <person name="Brodie E.L."/>
            <person name="Williams K.H."/>
            <person name="Hubbard S.S."/>
            <person name="Banfield J.F."/>
        </authorList>
    </citation>
    <scope>NUCLEOTIDE SEQUENCE [LARGE SCALE GENOMIC DNA]</scope>
</reference>
<gene>
    <name evidence="7" type="ORF">A3B36_01445</name>
</gene>
<dbReference type="InterPro" id="IPR051533">
    <property type="entry name" value="WaaL-like"/>
</dbReference>
<keyword evidence="2 5" id="KW-0812">Transmembrane</keyword>
<evidence type="ECO:0000259" key="6">
    <source>
        <dbReference type="Pfam" id="PF04932"/>
    </source>
</evidence>
<dbReference type="Proteomes" id="UP000177704">
    <property type="component" value="Unassembled WGS sequence"/>
</dbReference>
<dbReference type="InterPro" id="IPR007016">
    <property type="entry name" value="O-antigen_ligase-rel_domated"/>
</dbReference>
<dbReference type="Pfam" id="PF04932">
    <property type="entry name" value="Wzy_C"/>
    <property type="match status" value="1"/>
</dbReference>
<feature type="transmembrane region" description="Helical" evidence="5">
    <location>
        <begin position="266"/>
        <end position="282"/>
    </location>
</feature>
<feature type="transmembrane region" description="Helical" evidence="5">
    <location>
        <begin position="349"/>
        <end position="373"/>
    </location>
</feature>
<dbReference type="PANTHER" id="PTHR37422:SF13">
    <property type="entry name" value="LIPOPOLYSACCHARIDE BIOSYNTHESIS PROTEIN PA4999-RELATED"/>
    <property type="match status" value="1"/>
</dbReference>
<accession>A0A1F7V0K0</accession>
<dbReference type="GO" id="GO:0016020">
    <property type="term" value="C:membrane"/>
    <property type="evidence" value="ECO:0007669"/>
    <property type="project" value="UniProtKB-SubCell"/>
</dbReference>
<feature type="transmembrane region" description="Helical" evidence="5">
    <location>
        <begin position="91"/>
        <end position="109"/>
    </location>
</feature>
<feature type="transmembrane region" description="Helical" evidence="5">
    <location>
        <begin position="34"/>
        <end position="51"/>
    </location>
</feature>
<sequence length="487" mass="54318">MKSRMLLRTLIFLTLYSLPSYVVRFTIFGLPTTLQEIILLAAVVVWAIEKIRTRTFPHLPRQWRAPIGLFLLASLLALFTAPQLFPALGHWRAYILEPIVFALVLLDAIKTERDRVSLIYALAASLIIPVALALYQQVTGNLIPNEFWADAATRRVTSIYGYPNALGLYAVPVLILILGRIFASTPIVIPEKSGIQKEKTNRNRFLSLFMSGSPIKSRMTVRRMFLTFLFLATTVAIVFTRSKGTLVALAVGVAVYCILTAKRKLLATSVLIVIAAIGIFVLKDSFNLRGISTVQGGDSVSVRLTQYRETWEILKDHPVFGAGLRGYQTAMIPYHQQNYIEIFMYPHNIFLAVWSELGLLGLIAFVWIIAIFFKTTLSPFCHSRENGNPDNKNKQKNPFWSLFSGSPIRSGMTIEHTNNLTIQQCNHVTMSAAALASMAALLVHGLVDVPYFKNDLAVLFWILISLSISTQLLSNSASGRTHASDKV</sequence>
<feature type="transmembrane region" description="Helical" evidence="5">
    <location>
        <begin position="166"/>
        <end position="189"/>
    </location>
</feature>
<evidence type="ECO:0000256" key="1">
    <source>
        <dbReference type="ARBA" id="ARBA00004141"/>
    </source>
</evidence>
<evidence type="ECO:0000256" key="2">
    <source>
        <dbReference type="ARBA" id="ARBA00022692"/>
    </source>
</evidence>